<dbReference type="AlphaFoldDB" id="A0A561BZZ6"/>
<dbReference type="GO" id="GO:0016491">
    <property type="term" value="F:oxidoreductase activity"/>
    <property type="evidence" value="ECO:0007669"/>
    <property type="project" value="InterPro"/>
</dbReference>
<comment type="function">
    <text evidence="1">Probable oxidoreductase that may play a role as regulator of mitochondrial function.</text>
</comment>
<dbReference type="InterPro" id="IPR036188">
    <property type="entry name" value="FAD/NAD-bd_sf"/>
</dbReference>
<dbReference type="Proteomes" id="UP000318380">
    <property type="component" value="Unassembled WGS sequence"/>
</dbReference>
<proteinExistence type="predicted"/>
<keyword evidence="6" id="KW-1185">Reference proteome</keyword>
<dbReference type="EMBL" id="VIVK01000001">
    <property type="protein sequence ID" value="TWD84509.1"/>
    <property type="molecule type" value="Genomic_DNA"/>
</dbReference>
<dbReference type="Pfam" id="PF01593">
    <property type="entry name" value="Amino_oxidase"/>
    <property type="match status" value="1"/>
</dbReference>
<evidence type="ECO:0000256" key="1">
    <source>
        <dbReference type="ARBA" id="ARBA00037217"/>
    </source>
</evidence>
<evidence type="ECO:0000256" key="2">
    <source>
        <dbReference type="ARBA" id="ARBA00038825"/>
    </source>
</evidence>
<dbReference type="PANTHER" id="PTHR10668">
    <property type="entry name" value="PHYTOENE DEHYDROGENASE"/>
    <property type="match status" value="1"/>
</dbReference>
<sequence>MDTGFGMTDAIVIGAGPNGLVAANLLADAGWDVLVLEANPEIGGAVRSAEDVTDGFVHDTFSSFYPLAAVSPTLRALDLGKWGLEWSHAPAPVGNPLREGGWALVHADPDETAAALDAAAPGDGDAWLELYADWRRIERAMIGLLLDPFPPVRSGSSFALRLLGRNGLARIRLLASSVRALGERHFRGDAARMLFATNAQHADIPPDGAGSALMGWLLVMIAQQYGYPVPRGGAGRLSRALADRFRSLGGTIVCDERVSSIEVRDGRATGVLAGRRYEARRAILADVSAPALYGDLLSADVVPARVERAMRGFTWDPATVKVDWALNSPIPWRDRPAKAPGTVHIADSVDALTIAAAQIAAGVVPTHPFLLMGQMTTADPTRSPKGTESVWAYTHVPQEIRDDPAFSGRWDADDAERFADRMQDQVERYAPGFEGRILNRRVLSPPELERRNANLVRGAVNGGTAALHQQLVFRPMPGSGRSETPIKSLYLASASAHPGGGVHGAPGTNAARAALFHSRLRRHRVRTSPPARS</sequence>
<comment type="subunit">
    <text evidence="2">Interacts with COX5B; this interaction may contribute to localize PYROXD2 to the inner face of the inner mitochondrial membrane.</text>
</comment>
<dbReference type="InterPro" id="IPR002937">
    <property type="entry name" value="Amino_oxidase"/>
</dbReference>
<evidence type="ECO:0000313" key="5">
    <source>
        <dbReference type="EMBL" id="TWD84509.1"/>
    </source>
</evidence>
<organism evidence="5 6">
    <name type="scientific">Kribbella amoyensis</name>
    <dbReference type="NCBI Taxonomy" id="996641"/>
    <lineage>
        <taxon>Bacteria</taxon>
        <taxon>Bacillati</taxon>
        <taxon>Actinomycetota</taxon>
        <taxon>Actinomycetes</taxon>
        <taxon>Propionibacteriales</taxon>
        <taxon>Kribbellaceae</taxon>
        <taxon>Kribbella</taxon>
    </lineage>
</organism>
<reference evidence="5 6" key="1">
    <citation type="submission" date="2019-06" db="EMBL/GenBank/DDBJ databases">
        <title>Sequencing the genomes of 1000 actinobacteria strains.</title>
        <authorList>
            <person name="Klenk H.-P."/>
        </authorList>
    </citation>
    <scope>NUCLEOTIDE SEQUENCE [LARGE SCALE GENOMIC DNA]</scope>
    <source>
        <strain evidence="5 6">DSM 24683</strain>
    </source>
</reference>
<evidence type="ECO:0000256" key="3">
    <source>
        <dbReference type="ARBA" id="ARBA00040298"/>
    </source>
</evidence>
<gene>
    <name evidence="5" type="ORF">FB561_5701</name>
</gene>
<dbReference type="PANTHER" id="PTHR10668:SF105">
    <property type="entry name" value="DEHYDROGENASE-RELATED"/>
    <property type="match status" value="1"/>
</dbReference>
<evidence type="ECO:0000313" key="6">
    <source>
        <dbReference type="Proteomes" id="UP000318380"/>
    </source>
</evidence>
<comment type="caution">
    <text evidence="5">The sequence shown here is derived from an EMBL/GenBank/DDBJ whole genome shotgun (WGS) entry which is preliminary data.</text>
</comment>
<feature type="domain" description="Amine oxidase" evidence="4">
    <location>
        <begin position="19"/>
        <end position="505"/>
    </location>
</feature>
<dbReference type="Gene3D" id="3.50.50.60">
    <property type="entry name" value="FAD/NAD(P)-binding domain"/>
    <property type="match status" value="2"/>
</dbReference>
<evidence type="ECO:0000259" key="4">
    <source>
        <dbReference type="Pfam" id="PF01593"/>
    </source>
</evidence>
<name>A0A561BZZ6_9ACTN</name>
<dbReference type="SUPFAM" id="SSF51905">
    <property type="entry name" value="FAD/NAD(P)-binding domain"/>
    <property type="match status" value="1"/>
</dbReference>
<protein>
    <recommendedName>
        <fullName evidence="3">Pyridine nucleotide-disulfide oxidoreductase domain-containing protein 2</fullName>
    </recommendedName>
</protein>
<accession>A0A561BZZ6</accession>